<evidence type="ECO:0008006" key="4">
    <source>
        <dbReference type="Google" id="ProtNLM"/>
    </source>
</evidence>
<dbReference type="EMBL" id="SWBO01000006">
    <property type="protein sequence ID" value="TKB99579.1"/>
    <property type="molecule type" value="Genomic_DNA"/>
</dbReference>
<reference evidence="2 3" key="1">
    <citation type="submission" date="2019-04" db="EMBL/GenBank/DDBJ databases">
        <title>Pedobacter sp. AR-2-6 sp. nov., isolated from Arctic soil.</title>
        <authorList>
            <person name="Dahal R.H."/>
            <person name="Kim D.-U."/>
        </authorList>
    </citation>
    <scope>NUCLEOTIDE SEQUENCE [LARGE SCALE GENOMIC DNA]</scope>
    <source>
        <strain evidence="2 3">AR-2-6</strain>
    </source>
</reference>
<keyword evidence="1" id="KW-0732">Signal</keyword>
<sequence>MKTLTLIAALLLSATFANAQSDIFTTEMQKGINLLDNMKTETTHQLAVSHFEKIAANSVKWEAQYYAAYSNLMLGLNGKKDPESKDELFNKAFKYINKADSLNANNSEISTLKGYILFMQMSIYPQQRAMNLIPQSTALFDKAIALDAENPRPYLLKGISLFYVPGMFGGDKDKAKELLTTAKSKFEKYTTKSLQLNWGKTKADELLKQF</sequence>
<proteinExistence type="predicted"/>
<protein>
    <recommendedName>
        <fullName evidence="4">Tetratricopeptide repeat protein</fullName>
    </recommendedName>
</protein>
<feature type="chain" id="PRO_5021016319" description="Tetratricopeptide repeat protein" evidence="1">
    <location>
        <begin position="20"/>
        <end position="210"/>
    </location>
</feature>
<dbReference type="InterPro" id="IPR011990">
    <property type="entry name" value="TPR-like_helical_dom_sf"/>
</dbReference>
<dbReference type="Gene3D" id="1.25.40.10">
    <property type="entry name" value="Tetratricopeptide repeat domain"/>
    <property type="match status" value="1"/>
</dbReference>
<dbReference type="RefSeq" id="WP_136877272.1">
    <property type="nucleotide sequence ID" value="NZ_SWBO01000006.1"/>
</dbReference>
<accession>A0A4U1C306</accession>
<evidence type="ECO:0000256" key="1">
    <source>
        <dbReference type="SAM" id="SignalP"/>
    </source>
</evidence>
<dbReference type="AlphaFoldDB" id="A0A4U1C306"/>
<comment type="caution">
    <text evidence="2">The sequence shown here is derived from an EMBL/GenBank/DDBJ whole genome shotgun (WGS) entry which is preliminary data.</text>
</comment>
<dbReference type="Proteomes" id="UP000310477">
    <property type="component" value="Unassembled WGS sequence"/>
</dbReference>
<feature type="signal peptide" evidence="1">
    <location>
        <begin position="1"/>
        <end position="19"/>
    </location>
</feature>
<evidence type="ECO:0000313" key="2">
    <source>
        <dbReference type="EMBL" id="TKB99579.1"/>
    </source>
</evidence>
<evidence type="ECO:0000313" key="3">
    <source>
        <dbReference type="Proteomes" id="UP000310477"/>
    </source>
</evidence>
<gene>
    <name evidence="2" type="ORF">FA045_11735</name>
</gene>
<name>A0A4U1C306_9SPHI</name>
<keyword evidence="3" id="KW-1185">Reference proteome</keyword>
<dbReference type="SUPFAM" id="SSF48452">
    <property type="entry name" value="TPR-like"/>
    <property type="match status" value="1"/>
</dbReference>
<organism evidence="2 3">
    <name type="scientific">Pedobacter cryotolerans</name>
    <dbReference type="NCBI Taxonomy" id="2571270"/>
    <lineage>
        <taxon>Bacteria</taxon>
        <taxon>Pseudomonadati</taxon>
        <taxon>Bacteroidota</taxon>
        <taxon>Sphingobacteriia</taxon>
        <taxon>Sphingobacteriales</taxon>
        <taxon>Sphingobacteriaceae</taxon>
        <taxon>Pedobacter</taxon>
    </lineage>
</organism>
<dbReference type="OrthoDB" id="1150971at2"/>